<reference evidence="3" key="1">
    <citation type="journal article" date="2019" name="Int. J. Syst. Evol. Microbiol.">
        <title>The Global Catalogue of Microorganisms (GCM) 10K type strain sequencing project: providing services to taxonomists for standard genome sequencing and annotation.</title>
        <authorList>
            <consortium name="The Broad Institute Genomics Platform"/>
            <consortium name="The Broad Institute Genome Sequencing Center for Infectious Disease"/>
            <person name="Wu L."/>
            <person name="Ma J."/>
        </authorList>
    </citation>
    <scope>NUCLEOTIDE SEQUENCE [LARGE SCALE GENOMIC DNA]</scope>
    <source>
        <strain evidence="3">CGMCC 1.12849</strain>
    </source>
</reference>
<protein>
    <recommendedName>
        <fullName evidence="4">FtsX-like permease family protein</fullName>
    </recommendedName>
</protein>
<feature type="transmembrane region" description="Helical" evidence="1">
    <location>
        <begin position="20"/>
        <end position="43"/>
    </location>
</feature>
<proteinExistence type="predicted"/>
<accession>A0ABV9MSM4</accession>
<feature type="transmembrane region" description="Helical" evidence="1">
    <location>
        <begin position="219"/>
        <end position="240"/>
    </location>
</feature>
<evidence type="ECO:0000313" key="3">
    <source>
        <dbReference type="Proteomes" id="UP001595884"/>
    </source>
</evidence>
<dbReference type="Proteomes" id="UP001595884">
    <property type="component" value="Unassembled WGS sequence"/>
</dbReference>
<feature type="transmembrane region" description="Helical" evidence="1">
    <location>
        <begin position="112"/>
        <end position="130"/>
    </location>
</feature>
<evidence type="ECO:0000313" key="2">
    <source>
        <dbReference type="EMBL" id="MFC4718014.1"/>
    </source>
</evidence>
<evidence type="ECO:0008006" key="4">
    <source>
        <dbReference type="Google" id="ProtNLM"/>
    </source>
</evidence>
<gene>
    <name evidence="2" type="ORF">ACFO7V_17980</name>
</gene>
<keyword evidence="1" id="KW-0472">Membrane</keyword>
<feature type="transmembrane region" description="Helical" evidence="1">
    <location>
        <begin position="156"/>
        <end position="179"/>
    </location>
</feature>
<dbReference type="RefSeq" id="WP_346058915.1">
    <property type="nucleotide sequence ID" value="NZ_BAAAVQ010000015.1"/>
</dbReference>
<feature type="transmembrane region" description="Helical" evidence="1">
    <location>
        <begin position="455"/>
        <end position="484"/>
    </location>
</feature>
<keyword evidence="1" id="KW-1133">Transmembrane helix</keyword>
<evidence type="ECO:0000256" key="1">
    <source>
        <dbReference type="SAM" id="Phobius"/>
    </source>
</evidence>
<feature type="transmembrane region" description="Helical" evidence="1">
    <location>
        <begin position="185"/>
        <end position="207"/>
    </location>
</feature>
<keyword evidence="1" id="KW-0812">Transmembrane</keyword>
<feature type="transmembrane region" description="Helical" evidence="1">
    <location>
        <begin position="541"/>
        <end position="561"/>
    </location>
</feature>
<keyword evidence="3" id="KW-1185">Reference proteome</keyword>
<sequence>MESLKKITIADASATYFPQVGTLLIGLWLAYLIVLGLGVAVLMRALNAPLKGLASSGVTARQRTALILLLLGTSVAVASLLGVFISIAGLWIGRNAVSSIFLQAWSGVSLNATLILLLVSSVLLAATIGARPKYRHGSSRIQDLALRLGFDQPRGAVLTSTVLIVLSGLAILAAAQRMIPPESAVFIVVTAFAVFPWAFSSLLRRFLLPPALRKATKAAAALTLCFALFVSTLLAMSVAFTARAVHNERTATVHQSPTLPAGSMALDSIPADQADAVTQRYLEKGGIQPTRYSLPLEDVADTRITSPEIALCMSEHDEADPFIAGDLCGLEPVLRYVVLSADSTETVRVSSELTNAGEATFLLFQAGESFASKELSIRNASSDDSLVQPLAGAVIGRGSSLVQELGLKPSELRQLVFTDFGTLEGRERAELRSYIARIAPGAEMVEIEADGSGQWMRFLIVVSMGAAFLATVCVVAGIRFALSLMRETRGVMSLFSASQRIKRRLTATVIGLWVAAIASGSAGGLFVAWLVSAKDGLGSGLIWAIAPGTALVVLGIGWFYWRYVLSNRSLMQERYR</sequence>
<name>A0ABV9MSM4_9MICC</name>
<dbReference type="EMBL" id="JBHSHE010000090">
    <property type="protein sequence ID" value="MFC4718014.1"/>
    <property type="molecule type" value="Genomic_DNA"/>
</dbReference>
<feature type="transmembrane region" description="Helical" evidence="1">
    <location>
        <begin position="505"/>
        <end position="529"/>
    </location>
</feature>
<feature type="transmembrane region" description="Helical" evidence="1">
    <location>
        <begin position="64"/>
        <end position="92"/>
    </location>
</feature>
<organism evidence="2 3">
    <name type="scientific">Glutamicibacter bergerei</name>
    <dbReference type="NCBI Taxonomy" id="256702"/>
    <lineage>
        <taxon>Bacteria</taxon>
        <taxon>Bacillati</taxon>
        <taxon>Actinomycetota</taxon>
        <taxon>Actinomycetes</taxon>
        <taxon>Micrococcales</taxon>
        <taxon>Micrococcaceae</taxon>
        <taxon>Glutamicibacter</taxon>
    </lineage>
</organism>
<comment type="caution">
    <text evidence="2">The sequence shown here is derived from an EMBL/GenBank/DDBJ whole genome shotgun (WGS) entry which is preliminary data.</text>
</comment>